<evidence type="ECO:0000313" key="1">
    <source>
        <dbReference type="EMBL" id="KAJ3486840.1"/>
    </source>
</evidence>
<proteinExistence type="predicted"/>
<sequence>MLVQSVLINPSTRSFEGIGDDKEAIAWLDREATKAFSQFISLRASRNDRVIACRIPDELKIEIAKAAQCLTHGDKDSEQPFTHHWLRLSQICSRWRETLNGTPLLWTSILANNVDRALAFLQRSQGLPLNIYLSRRLPENDQKAFLDLVNLQACRVKSLNLCLSNTDLFEITPSLNAALPLLERLCLKVPTKAGYPRSYPPRSLVFQPKRSCDPPLHTLILDSVALSWDLPILKDLRVLELIRSRDARSDFHESGLRFSHLMSILESCPLLEKLRIVTLGSPSYSLNPRKSEGIRIVRLPKLKQLEIQNAPEVLALLLSNLRIPTSAKVLLKPSMFNGRGPEPDYVTPFPSSLISNIPAVSQTAKVFLTSNWDDRNIILRAGPIHAQITKPDDWPIVVEFILPCTVPIDDIKALALSGINEDIARIFGPSVREIVIEGSHSGCDRRPTWPGLFAGLPQLQALSLKFFERNPYRCMSDDFEASHVIDALNSDILPGGGGTVCPGLKEVRITGDALCGCSVQEIYYQLRDRASFLGKLEILQLAQCACSVPQSNGVIWTDVAEQVDWEIRPMPVDC</sequence>
<keyword evidence="2" id="KW-1185">Reference proteome</keyword>
<protein>
    <recommendedName>
        <fullName evidence="3">F-box domain-containing protein</fullName>
    </recommendedName>
</protein>
<dbReference type="AlphaFoldDB" id="A0AAD5VB53"/>
<dbReference type="EMBL" id="JANAWD010000109">
    <property type="protein sequence ID" value="KAJ3486840.1"/>
    <property type="molecule type" value="Genomic_DNA"/>
</dbReference>
<dbReference type="Proteomes" id="UP001212997">
    <property type="component" value="Unassembled WGS sequence"/>
</dbReference>
<accession>A0AAD5VB53</accession>
<reference evidence="1" key="1">
    <citation type="submission" date="2022-07" db="EMBL/GenBank/DDBJ databases">
        <title>Genome Sequence of Physisporinus lineatus.</title>
        <authorList>
            <person name="Buettner E."/>
        </authorList>
    </citation>
    <scope>NUCLEOTIDE SEQUENCE</scope>
    <source>
        <strain evidence="1">VT162</strain>
    </source>
</reference>
<organism evidence="1 2">
    <name type="scientific">Meripilus lineatus</name>
    <dbReference type="NCBI Taxonomy" id="2056292"/>
    <lineage>
        <taxon>Eukaryota</taxon>
        <taxon>Fungi</taxon>
        <taxon>Dikarya</taxon>
        <taxon>Basidiomycota</taxon>
        <taxon>Agaricomycotina</taxon>
        <taxon>Agaricomycetes</taxon>
        <taxon>Polyporales</taxon>
        <taxon>Meripilaceae</taxon>
        <taxon>Meripilus</taxon>
    </lineage>
</organism>
<evidence type="ECO:0008006" key="3">
    <source>
        <dbReference type="Google" id="ProtNLM"/>
    </source>
</evidence>
<evidence type="ECO:0000313" key="2">
    <source>
        <dbReference type="Proteomes" id="UP001212997"/>
    </source>
</evidence>
<name>A0AAD5VB53_9APHY</name>
<gene>
    <name evidence="1" type="ORF">NLI96_g3940</name>
</gene>
<comment type="caution">
    <text evidence="1">The sequence shown here is derived from an EMBL/GenBank/DDBJ whole genome shotgun (WGS) entry which is preliminary data.</text>
</comment>